<dbReference type="EMBL" id="CAJOBA010018877">
    <property type="protein sequence ID" value="CAF3901624.1"/>
    <property type="molecule type" value="Genomic_DNA"/>
</dbReference>
<evidence type="ECO:0000313" key="1">
    <source>
        <dbReference type="EMBL" id="CAF1124784.1"/>
    </source>
</evidence>
<name>A0A8S2EC86_9BILA</name>
<dbReference type="Proteomes" id="UP000682733">
    <property type="component" value="Unassembled WGS sequence"/>
</dbReference>
<comment type="caution">
    <text evidence="1">The sequence shown here is derived from an EMBL/GenBank/DDBJ whole genome shotgun (WGS) entry which is preliminary data.</text>
</comment>
<gene>
    <name evidence="1" type="ORF">OVA965_LOCUS20353</name>
    <name evidence="2" type="ORF">TMI583_LOCUS20702</name>
</gene>
<dbReference type="EMBL" id="CAJNOK010010786">
    <property type="protein sequence ID" value="CAF1124784.1"/>
    <property type="molecule type" value="Genomic_DNA"/>
</dbReference>
<evidence type="ECO:0000313" key="2">
    <source>
        <dbReference type="EMBL" id="CAF3901624.1"/>
    </source>
</evidence>
<sequence length="162" mass="19108">MFKVSPNYKRLFLGNIAPNATRFNYEEVLDDDDFNEEIKFNNDHFTESSSYRSLNIKKQPNRKNRKTAFACVLGTQMFHRGSFSLAEWCDEADYMVLDDICWSRLKQQSKQLLTASGEVHLTDKYHRKQKINNNKSCIYLMNYEDTGSLLDDTYSKDERLFV</sequence>
<dbReference type="AlphaFoldDB" id="A0A8S2EC86"/>
<reference evidence="1" key="1">
    <citation type="submission" date="2021-02" db="EMBL/GenBank/DDBJ databases">
        <authorList>
            <person name="Nowell W R."/>
        </authorList>
    </citation>
    <scope>NUCLEOTIDE SEQUENCE</scope>
</reference>
<organism evidence="1 3">
    <name type="scientific">Didymodactylos carnosus</name>
    <dbReference type="NCBI Taxonomy" id="1234261"/>
    <lineage>
        <taxon>Eukaryota</taxon>
        <taxon>Metazoa</taxon>
        <taxon>Spiralia</taxon>
        <taxon>Gnathifera</taxon>
        <taxon>Rotifera</taxon>
        <taxon>Eurotatoria</taxon>
        <taxon>Bdelloidea</taxon>
        <taxon>Philodinida</taxon>
        <taxon>Philodinidae</taxon>
        <taxon>Didymodactylos</taxon>
    </lineage>
</organism>
<protein>
    <submittedName>
        <fullName evidence="1">Uncharacterized protein</fullName>
    </submittedName>
</protein>
<proteinExistence type="predicted"/>
<evidence type="ECO:0000313" key="3">
    <source>
        <dbReference type="Proteomes" id="UP000677228"/>
    </source>
</evidence>
<accession>A0A8S2EC86</accession>
<dbReference type="Proteomes" id="UP000677228">
    <property type="component" value="Unassembled WGS sequence"/>
</dbReference>